<dbReference type="InterPro" id="IPR038332">
    <property type="entry name" value="PPE_sf"/>
</dbReference>
<evidence type="ECO:0000259" key="2">
    <source>
        <dbReference type="Pfam" id="PF00934"/>
    </source>
</evidence>
<gene>
    <name evidence="3" type="primary">PE8</name>
    <name evidence="3" type="ORF">MHEC_34200</name>
</gene>
<feature type="region of interest" description="Disordered" evidence="1">
    <location>
        <begin position="213"/>
        <end position="239"/>
    </location>
</feature>
<dbReference type="Gene3D" id="1.10.287.850">
    <property type="entry name" value="HP0062-like domain"/>
    <property type="match status" value="1"/>
</dbReference>
<evidence type="ECO:0000313" key="3">
    <source>
        <dbReference type="EMBL" id="BCO36987.1"/>
    </source>
</evidence>
<accession>A0A7R7GW51</accession>
<keyword evidence="4" id="KW-1185">Reference proteome</keyword>
<dbReference type="Pfam" id="PF00934">
    <property type="entry name" value="PE"/>
    <property type="match status" value="1"/>
</dbReference>
<name>A0A7R7GW51_9MYCO</name>
<organism evidence="3 4">
    <name type="scientific">Mycobacterium heckeshornense</name>
    <dbReference type="NCBI Taxonomy" id="110505"/>
    <lineage>
        <taxon>Bacteria</taxon>
        <taxon>Bacillati</taxon>
        <taxon>Actinomycetota</taxon>
        <taxon>Actinomycetes</taxon>
        <taxon>Mycobacteriales</taxon>
        <taxon>Mycobacteriaceae</taxon>
        <taxon>Mycobacterium</taxon>
    </lineage>
</organism>
<dbReference type="Proteomes" id="UP000595446">
    <property type="component" value="Chromosome"/>
</dbReference>
<dbReference type="SUPFAM" id="SSF140459">
    <property type="entry name" value="PE/PPE dimer-like"/>
    <property type="match status" value="1"/>
</dbReference>
<sequence>MSFVKTLPEALAAASSQLEGLGTSMAAENAAAAGPTTAIAPAASDEVSALQAGIFSTYGQLYQTASAQAQAIHQQFVSLLAASAGSYGETEAANQAVAASTPLTGLGSLVGASSAAAPAATPATGLGDILQGLADTLGSSPLSSPFANLMNIQVGNWASAGSDLIGMAGGGLLTALPEEAAEGGLEGGLADLAGSVSPAGSAVPPRWAGRRWWPGSGRHRRSAACPSRPVGPAKRRRPARRYAWRLTAGPLPHRTPRRWPPCPPACRRSRRPVAAAMASAPRATVSNPRSCPNRPCRN</sequence>
<feature type="domain" description="PE" evidence="2">
    <location>
        <begin position="4"/>
        <end position="94"/>
    </location>
</feature>
<proteinExistence type="predicted"/>
<feature type="region of interest" description="Disordered" evidence="1">
    <location>
        <begin position="255"/>
        <end position="298"/>
    </location>
</feature>
<reference evidence="3 4" key="1">
    <citation type="submission" date="2020-12" db="EMBL/GenBank/DDBJ databases">
        <title>Complete genome sequence of Mycobacterium heckeshornense JCM 15655T, closely related to a pathogenic non-tuberculous mycobacterial species Mycobacterium xenopi.</title>
        <authorList>
            <person name="Yoshida M."/>
            <person name="Fukano H."/>
            <person name="Asakura T."/>
            <person name="Suzuki M."/>
            <person name="Hoshino Y."/>
        </authorList>
    </citation>
    <scope>NUCLEOTIDE SEQUENCE [LARGE SCALE GENOMIC DNA]</scope>
    <source>
        <strain evidence="3 4">JCM 15655</strain>
    </source>
</reference>
<dbReference type="InterPro" id="IPR000084">
    <property type="entry name" value="PE-PGRS_N"/>
</dbReference>
<evidence type="ECO:0000256" key="1">
    <source>
        <dbReference type="SAM" id="MobiDB-lite"/>
    </source>
</evidence>
<evidence type="ECO:0000313" key="4">
    <source>
        <dbReference type="Proteomes" id="UP000595446"/>
    </source>
</evidence>
<dbReference type="AlphaFoldDB" id="A0A7R7GW51"/>
<dbReference type="EMBL" id="AP024237">
    <property type="protein sequence ID" value="BCO36987.1"/>
    <property type="molecule type" value="Genomic_DNA"/>
</dbReference>
<feature type="compositionally biased region" description="Low complexity" evidence="1">
    <location>
        <begin position="272"/>
        <end position="283"/>
    </location>
</feature>
<protein>
    <submittedName>
        <fullName evidence="3">PE family protein</fullName>
    </submittedName>
</protein>